<sequence length="589" mass="64096">MKTITGSLQTHLEGEVTTLATIWRVTRTDGVEFFFTDHDVDITFESNVYTSSVGYNRSAVDSKTGLSVDNLDVLGFLDSSALTETDLRGGKFDFAEIRIGIVNYADLSQGQLRMRRGTLGEVTYSDVTGTFMAELRGLTQLYSQGAVELYQAECRADLGDSRCKVAISPTVMAANTAYALETNLRGSTLLNLAAPYALLLNFDADANDRSSVGATGTLGTEAALQTTQAQFGAGAIEFSPTATVDPSEAFVSYPDNAAYTIETSPFTIECWVRFKDLTSTDQVFMSHYESGTNNRGWYFSRSGSNLEFGYSPDGSFANLSSVDGAFTWAIDTWYHVAVTRDASNNLRLFVDGTQVGTDIVVTTSIFDAASVVYIGKRRSNGGDDIPLNGFVDDARILVGEALYTENFTPPVAAGVEATTVLAALTTPDFNDRFFEVTTPGTTGFQFPVFNTTIGGTTTWGTAVLTTREAFNKAVTVASVTDNRTFTVTFPNGDDTREIDDWFKYGAVVWESGDNNGLAMEVKSYTAATNTVELFLPMSFTVQVGDTGYMYAGCDRQKDTCVSKFDNIFNFRGEPYVPGQDEFLTYPNAR</sequence>
<keyword evidence="3" id="KW-1185">Reference proteome</keyword>
<proteinExistence type="predicted"/>
<dbReference type="GeneID" id="3342429"/>
<dbReference type="NCBIfam" id="TIGR02218">
    <property type="entry name" value="phg_TIGR02218"/>
    <property type="match status" value="1"/>
</dbReference>
<organism evidence="2 3">
    <name type="scientific">Alphaproteobacteria phage PhiJL001</name>
    <dbReference type="NCBI Taxonomy" id="2681607"/>
    <lineage>
        <taxon>Viruses</taxon>
        <taxon>Duplodnaviria</taxon>
        <taxon>Heunggongvirae</taxon>
        <taxon>Uroviricota</taxon>
        <taxon>Caudoviricetes</taxon>
        <taxon>Mesyanzhinovviridae</taxon>
        <taxon>Keylargovirus</taxon>
        <taxon>Keylargovirus JL001</taxon>
    </lineage>
</organism>
<dbReference type="Gene3D" id="2.60.120.200">
    <property type="match status" value="1"/>
</dbReference>
<evidence type="ECO:0000313" key="3">
    <source>
        <dbReference type="Proteomes" id="UP000000993"/>
    </source>
</evidence>
<dbReference type="RefSeq" id="YP_224008.1">
    <property type="nucleotide sequence ID" value="NC_006938.1"/>
</dbReference>
<evidence type="ECO:0000313" key="2">
    <source>
        <dbReference type="EMBL" id="AAT69466.1"/>
    </source>
</evidence>
<dbReference type="SUPFAM" id="SSF49899">
    <property type="entry name" value="Concanavalin A-like lectins/glucanases"/>
    <property type="match status" value="1"/>
</dbReference>
<name>Q5DN21_9CAUD</name>
<dbReference type="Pfam" id="PF09931">
    <property type="entry name" value="Phage_phiJL001_Gp84_N"/>
    <property type="match status" value="1"/>
</dbReference>
<gene>
    <name evidence="2" type="ORF">JL001p84</name>
</gene>
<dbReference type="InterPro" id="IPR013320">
    <property type="entry name" value="ConA-like_dom_sf"/>
</dbReference>
<accession>Q5DN21</accession>
<dbReference type="KEGG" id="vg:3342429"/>
<dbReference type="Proteomes" id="UP000000993">
    <property type="component" value="Segment"/>
</dbReference>
<reference evidence="2 3" key="1">
    <citation type="journal article" date="2005" name="Appl. Environ. Microbiol.">
        <title>Genomic analysis of bacteriophage PhiJL001: insights into its interaction with a sponge-associated alpha-proteobacterium.</title>
        <authorList>
            <person name="Lohr J.E."/>
            <person name="Chen F."/>
            <person name="Hill R.T."/>
        </authorList>
    </citation>
    <scope>NUCLEOTIDE SEQUENCE</scope>
</reference>
<evidence type="ECO:0000259" key="1">
    <source>
        <dbReference type="Pfam" id="PF09356"/>
    </source>
</evidence>
<dbReference type="Pfam" id="PF13385">
    <property type="entry name" value="Laminin_G_3"/>
    <property type="match status" value="1"/>
</dbReference>
<dbReference type="Pfam" id="PF09356">
    <property type="entry name" value="Phage_BR0599"/>
    <property type="match status" value="1"/>
</dbReference>
<dbReference type="InterPro" id="IPR018964">
    <property type="entry name" value="Phage_phiJL001_Gp84_C"/>
</dbReference>
<protein>
    <submittedName>
        <fullName evidence="2">Gp84</fullName>
    </submittedName>
</protein>
<feature type="domain" description="Bacteriophage phiJL001 Gp84 C-terminal" evidence="1">
    <location>
        <begin position="500"/>
        <end position="580"/>
    </location>
</feature>
<dbReference type="InterPro" id="IPR011928">
    <property type="entry name" value="Phage_phiJL001_Gp84"/>
</dbReference>
<dbReference type="EMBL" id="AY576273">
    <property type="protein sequence ID" value="AAT69466.1"/>
    <property type="molecule type" value="Genomic_DNA"/>
</dbReference>